<dbReference type="Proteomes" id="UP000556436">
    <property type="component" value="Unassembled WGS sequence"/>
</dbReference>
<feature type="compositionally biased region" description="Polar residues" evidence="1">
    <location>
        <begin position="150"/>
        <end position="162"/>
    </location>
</feature>
<feature type="compositionally biased region" description="Low complexity" evidence="1">
    <location>
        <begin position="39"/>
        <end position="65"/>
    </location>
</feature>
<evidence type="ECO:0000313" key="4">
    <source>
        <dbReference type="Proteomes" id="UP000556436"/>
    </source>
</evidence>
<evidence type="ECO:0000313" key="3">
    <source>
        <dbReference type="EMBL" id="MBB4884672.1"/>
    </source>
</evidence>
<comment type="caution">
    <text evidence="3">The sequence shown here is derived from an EMBL/GenBank/DDBJ whole genome shotgun (WGS) entry which is preliminary data.</text>
</comment>
<proteinExistence type="predicted"/>
<protein>
    <recommendedName>
        <fullName evidence="5">Large membrane protein</fullName>
    </recommendedName>
</protein>
<evidence type="ECO:0000256" key="1">
    <source>
        <dbReference type="SAM" id="MobiDB-lite"/>
    </source>
</evidence>
<keyword evidence="2" id="KW-0472">Membrane</keyword>
<keyword evidence="4" id="KW-1185">Reference proteome</keyword>
<keyword evidence="2" id="KW-1133">Transmembrane helix</keyword>
<evidence type="ECO:0008006" key="5">
    <source>
        <dbReference type="Google" id="ProtNLM"/>
    </source>
</evidence>
<keyword evidence="2" id="KW-0812">Transmembrane</keyword>
<accession>A0A7W7PCJ6</accession>
<feature type="region of interest" description="Disordered" evidence="1">
    <location>
        <begin position="409"/>
        <end position="436"/>
    </location>
</feature>
<name>A0A7W7PCJ6_STRNE</name>
<evidence type="ECO:0000256" key="2">
    <source>
        <dbReference type="SAM" id="Phobius"/>
    </source>
</evidence>
<sequence length="521" mass="52795">MSTEGGTPDSKRRRKHSPLAVVSVAAAVLLAGGGGAYWATTAADGKDASPPGGTGAPAPLALDGYGRSGGGSGPSRGIAVGEPDPNGTRYRAEGKLPDGPRTAPVYLPGREVDRSEVAALAKVLKVAGTPRLVQDVWQVGGTPDAAGPTLQVQRTGPGNWSFSRYGIPGGKPCVPPSGDGPEKTMELSGADPSGTTSSKPCPSFRDGSSSPSDGGEGPVSEEKAKQAASPVLKALGQDDAKIDASGLFGAVRTVAAEPVLGGVTTYGWQTSLKVGADAQLVGGSGTLQSPTKGATYPLITAAEALKELNKGGGTGRVVIGGCASAVPHGTDGGTAVEPTPPCLEKSLGKTKQREPALVRGASFALAAHSVGGRQALVPSWLFQVQQPGADKADKKGTITIAQPAVDPKFIAKPAPAPTAPTGKPSSVPPKSGPLPVESYTVDGDKLTLRFWGGVCSDFSASAEESSDEVKVKITGTEKEPGKVCVMMAKTFEQTVTLDEPLEDRKVVDAKSGERVAEKQAK</sequence>
<reference evidence="3 4" key="1">
    <citation type="submission" date="2020-08" db="EMBL/GenBank/DDBJ databases">
        <title>Genomic Encyclopedia of Type Strains, Phase III (KMG-III): the genomes of soil and plant-associated and newly described type strains.</title>
        <authorList>
            <person name="Whitman W."/>
        </authorList>
    </citation>
    <scope>NUCLEOTIDE SEQUENCE [LARGE SCALE GENOMIC DNA]</scope>
    <source>
        <strain evidence="3 4">CECT 3265</strain>
    </source>
</reference>
<dbReference type="AlphaFoldDB" id="A0A7W7PCJ6"/>
<gene>
    <name evidence="3" type="ORF">FHS38_000681</name>
</gene>
<dbReference type="RefSeq" id="WP_184730445.1">
    <property type="nucleotide sequence ID" value="NZ_BMRW01000001.1"/>
</dbReference>
<dbReference type="EMBL" id="JACHJG010000001">
    <property type="protein sequence ID" value="MBB4884672.1"/>
    <property type="molecule type" value="Genomic_DNA"/>
</dbReference>
<feature type="region of interest" description="Disordered" evidence="1">
    <location>
        <begin position="39"/>
        <end position="86"/>
    </location>
</feature>
<feature type="transmembrane region" description="Helical" evidence="2">
    <location>
        <begin position="19"/>
        <end position="39"/>
    </location>
</feature>
<organism evidence="3 4">
    <name type="scientific">Streptomyces netropsis</name>
    <name type="common">Streptoverticillium netropsis</name>
    <dbReference type="NCBI Taxonomy" id="55404"/>
    <lineage>
        <taxon>Bacteria</taxon>
        <taxon>Bacillati</taxon>
        <taxon>Actinomycetota</taxon>
        <taxon>Actinomycetes</taxon>
        <taxon>Kitasatosporales</taxon>
        <taxon>Streptomycetaceae</taxon>
        <taxon>Streptomyces</taxon>
    </lineage>
</organism>
<feature type="region of interest" description="Disordered" evidence="1">
    <location>
        <begin position="142"/>
        <end position="229"/>
    </location>
</feature>